<keyword evidence="1" id="KW-0732">Signal</keyword>
<reference evidence="4" key="2">
    <citation type="submission" date="2023-03" db="EMBL/GenBank/DDBJ databases">
        <authorList>
            <person name="Inwood S.N."/>
            <person name="Skelly J.G."/>
            <person name="Guhlin J."/>
            <person name="Harrop T.W.R."/>
            <person name="Goldson S.G."/>
            <person name="Dearden P.K."/>
        </authorList>
    </citation>
    <scope>NUCLEOTIDE SEQUENCE</scope>
    <source>
        <strain evidence="4">Irish</strain>
        <tissue evidence="4">Whole body</tissue>
    </source>
</reference>
<dbReference type="Gene3D" id="3.15.10.30">
    <property type="entry name" value="Haemolymph juvenile hormone binding protein"/>
    <property type="match status" value="1"/>
</dbReference>
<dbReference type="AlphaFoldDB" id="A0AA39F7D9"/>
<dbReference type="PANTHER" id="PTHR11008:SF41">
    <property type="entry name" value="RE70318P"/>
    <property type="match status" value="1"/>
</dbReference>
<comment type="caution">
    <text evidence="4">The sequence shown here is derived from an EMBL/GenBank/DDBJ whole genome shotgun (WGS) entry which is preliminary data.</text>
</comment>
<comment type="similarity">
    <text evidence="3">Belongs to the TO family.</text>
</comment>
<dbReference type="PANTHER" id="PTHR11008">
    <property type="entry name" value="PROTEIN TAKEOUT-LIKE PROTEIN"/>
    <property type="match status" value="1"/>
</dbReference>
<name>A0AA39F7D9_9HYME</name>
<keyword evidence="2" id="KW-0090">Biological rhythms</keyword>
<sequence>MWGHGPVWMLEGFQADYIKQCSNNDPHVKTCLINTLHHLRPYLNVGIPEIGLPIVEPFRMDKVVLTLTGGVNGYKIELNEVFVKGVSNFTIKDIKFGSKFEAIVIIPRLELNAKYTSSGVLIILPASSNGTFYAKFDHVESIIKGSASTIINNEKTYIKVDTLEIQLHVKNVFMHVQRNSNYNQIIGEASNLFLRENGREVLKAMEPQLKKKLSVLIIGIVNQLLRHVPVETFLLP</sequence>
<reference evidence="4" key="1">
    <citation type="journal article" date="2023" name="bioRxiv">
        <title>Scaffold-level genome assemblies of two parasitoid biocontrol wasps reveal the parthenogenesis mechanism and an associated novel virus.</title>
        <authorList>
            <person name="Inwood S."/>
            <person name="Skelly J."/>
            <person name="Guhlin J."/>
            <person name="Harrop T."/>
            <person name="Goldson S."/>
            <person name="Dearden P."/>
        </authorList>
    </citation>
    <scope>NUCLEOTIDE SEQUENCE</scope>
    <source>
        <strain evidence="4">Irish</strain>
        <tissue evidence="4">Whole body</tissue>
    </source>
</reference>
<dbReference type="GO" id="GO:0005615">
    <property type="term" value="C:extracellular space"/>
    <property type="evidence" value="ECO:0007669"/>
    <property type="project" value="TreeGrafter"/>
</dbReference>
<dbReference type="Pfam" id="PF06585">
    <property type="entry name" value="JHBP"/>
    <property type="match status" value="1"/>
</dbReference>
<dbReference type="EMBL" id="JAQQBS010001422">
    <property type="protein sequence ID" value="KAK0164300.1"/>
    <property type="molecule type" value="Genomic_DNA"/>
</dbReference>
<dbReference type="Proteomes" id="UP001168990">
    <property type="component" value="Unassembled WGS sequence"/>
</dbReference>
<evidence type="ECO:0000256" key="1">
    <source>
        <dbReference type="ARBA" id="ARBA00022729"/>
    </source>
</evidence>
<accession>A0AA39F7D9</accession>
<dbReference type="GO" id="GO:0007623">
    <property type="term" value="P:circadian rhythm"/>
    <property type="evidence" value="ECO:0007669"/>
    <property type="project" value="UniProtKB-ARBA"/>
</dbReference>
<dbReference type="InterPro" id="IPR038606">
    <property type="entry name" value="To_sf"/>
</dbReference>
<dbReference type="SMART" id="SM00700">
    <property type="entry name" value="JHBP"/>
    <property type="match status" value="1"/>
</dbReference>
<organism evidence="4 5">
    <name type="scientific">Microctonus aethiopoides</name>
    <dbReference type="NCBI Taxonomy" id="144406"/>
    <lineage>
        <taxon>Eukaryota</taxon>
        <taxon>Metazoa</taxon>
        <taxon>Ecdysozoa</taxon>
        <taxon>Arthropoda</taxon>
        <taxon>Hexapoda</taxon>
        <taxon>Insecta</taxon>
        <taxon>Pterygota</taxon>
        <taxon>Neoptera</taxon>
        <taxon>Endopterygota</taxon>
        <taxon>Hymenoptera</taxon>
        <taxon>Apocrita</taxon>
        <taxon>Ichneumonoidea</taxon>
        <taxon>Braconidae</taxon>
        <taxon>Euphorinae</taxon>
        <taxon>Microctonus</taxon>
    </lineage>
</organism>
<gene>
    <name evidence="4" type="ORF">PV328_002944</name>
</gene>
<evidence type="ECO:0000256" key="3">
    <source>
        <dbReference type="ARBA" id="ARBA00060902"/>
    </source>
</evidence>
<keyword evidence="5" id="KW-1185">Reference proteome</keyword>
<dbReference type="FunFam" id="3.15.10.30:FF:000001">
    <property type="entry name" value="Takeout-like protein 1"/>
    <property type="match status" value="1"/>
</dbReference>
<proteinExistence type="inferred from homology"/>
<evidence type="ECO:0000313" key="4">
    <source>
        <dbReference type="EMBL" id="KAK0164300.1"/>
    </source>
</evidence>
<dbReference type="InterPro" id="IPR010562">
    <property type="entry name" value="Haemolymph_juvenile_hormone-bd"/>
</dbReference>
<protein>
    <submittedName>
        <fullName evidence="4">Uncharacterized protein</fullName>
    </submittedName>
</protein>
<evidence type="ECO:0000313" key="5">
    <source>
        <dbReference type="Proteomes" id="UP001168990"/>
    </source>
</evidence>
<evidence type="ECO:0000256" key="2">
    <source>
        <dbReference type="ARBA" id="ARBA00023108"/>
    </source>
</evidence>